<sequence>MGVASDTVLELDEVCPLTIKLQRPLTKFPRPLPLHVMSFSPFSASSVSHCVVQCYCHRIHILRPHLRFVKYDIGAARILADIDITQTKRRQHMDTEA</sequence>
<evidence type="ECO:0000313" key="1">
    <source>
        <dbReference type="EMBL" id="KAK0061093.1"/>
    </source>
</evidence>
<dbReference type="EMBL" id="JASAOG010000032">
    <property type="protein sequence ID" value="KAK0061093.1"/>
    <property type="molecule type" value="Genomic_DNA"/>
</dbReference>
<proteinExistence type="predicted"/>
<protein>
    <submittedName>
        <fullName evidence="1">Uncharacterized protein</fullName>
    </submittedName>
</protein>
<gene>
    <name evidence="1" type="ORF">Bpfe_009621</name>
</gene>
<dbReference type="AlphaFoldDB" id="A0AAD8BUW4"/>
<keyword evidence="2" id="KW-1185">Reference proteome</keyword>
<organism evidence="1 2">
    <name type="scientific">Biomphalaria pfeifferi</name>
    <name type="common">Bloodfluke planorb</name>
    <name type="synonym">Freshwater snail</name>
    <dbReference type="NCBI Taxonomy" id="112525"/>
    <lineage>
        <taxon>Eukaryota</taxon>
        <taxon>Metazoa</taxon>
        <taxon>Spiralia</taxon>
        <taxon>Lophotrochozoa</taxon>
        <taxon>Mollusca</taxon>
        <taxon>Gastropoda</taxon>
        <taxon>Heterobranchia</taxon>
        <taxon>Euthyneura</taxon>
        <taxon>Panpulmonata</taxon>
        <taxon>Hygrophila</taxon>
        <taxon>Lymnaeoidea</taxon>
        <taxon>Planorbidae</taxon>
        <taxon>Biomphalaria</taxon>
    </lineage>
</organism>
<comment type="caution">
    <text evidence="1">The sequence shown here is derived from an EMBL/GenBank/DDBJ whole genome shotgun (WGS) entry which is preliminary data.</text>
</comment>
<reference evidence="1" key="2">
    <citation type="submission" date="2023-04" db="EMBL/GenBank/DDBJ databases">
        <authorList>
            <person name="Bu L."/>
            <person name="Lu L."/>
            <person name="Laidemitt M.R."/>
            <person name="Zhang S.M."/>
            <person name="Mutuku M."/>
            <person name="Mkoji G."/>
            <person name="Steinauer M."/>
            <person name="Loker E.S."/>
        </authorList>
    </citation>
    <scope>NUCLEOTIDE SEQUENCE</scope>
    <source>
        <strain evidence="1">KasaAsao</strain>
        <tissue evidence="1">Whole Snail</tissue>
    </source>
</reference>
<reference evidence="1" key="1">
    <citation type="journal article" date="2023" name="PLoS Negl. Trop. Dis.">
        <title>A genome sequence for Biomphalaria pfeifferi, the major vector snail for the human-infecting parasite Schistosoma mansoni.</title>
        <authorList>
            <person name="Bu L."/>
            <person name="Lu L."/>
            <person name="Laidemitt M.R."/>
            <person name="Zhang S.M."/>
            <person name="Mutuku M."/>
            <person name="Mkoji G."/>
            <person name="Steinauer M."/>
            <person name="Loker E.S."/>
        </authorList>
    </citation>
    <scope>NUCLEOTIDE SEQUENCE</scope>
    <source>
        <strain evidence="1">KasaAsao</strain>
    </source>
</reference>
<name>A0AAD8BUW4_BIOPF</name>
<dbReference type="Proteomes" id="UP001233172">
    <property type="component" value="Unassembled WGS sequence"/>
</dbReference>
<accession>A0AAD8BUW4</accession>
<evidence type="ECO:0000313" key="2">
    <source>
        <dbReference type="Proteomes" id="UP001233172"/>
    </source>
</evidence>